<dbReference type="InterPro" id="IPR013083">
    <property type="entry name" value="Znf_RING/FYVE/PHD"/>
</dbReference>
<evidence type="ECO:0000256" key="2">
    <source>
        <dbReference type="ARBA" id="ARBA00004906"/>
    </source>
</evidence>
<keyword evidence="4" id="KW-0479">Metal-binding</keyword>
<dbReference type="PANTHER" id="PTHR14155">
    <property type="entry name" value="RING FINGER DOMAIN-CONTAINING"/>
    <property type="match status" value="1"/>
</dbReference>
<evidence type="ECO:0000256" key="1">
    <source>
        <dbReference type="ARBA" id="ARBA00000900"/>
    </source>
</evidence>
<keyword evidence="10" id="KW-0812">Transmembrane</keyword>
<evidence type="ECO:0000256" key="3">
    <source>
        <dbReference type="ARBA" id="ARBA00012483"/>
    </source>
</evidence>
<gene>
    <name evidence="12" type="ORF">GOBAR_AA23823</name>
</gene>
<protein>
    <recommendedName>
        <fullName evidence="3">RING-type E3 ubiquitin transferase</fullName>
        <ecNumber evidence="3">2.3.2.27</ecNumber>
    </recommendedName>
</protein>
<sequence>MASSQNNHLFHWNYAELGDHGFQIRGRTLFFTVLFIIIIVISVLIFFFTRWVCSFYRDAPSPTSHAPPPPPNRGLDVAAINSLPVTMFTDGEALASECCICLGVFEDGEKVKVLPVCKHTYHPQCVDRWLSAESSCPLCRSSVRVDSDQLQIVCKVLDEFTQ</sequence>
<dbReference type="Pfam" id="PF13639">
    <property type="entry name" value="zf-RING_2"/>
    <property type="match status" value="1"/>
</dbReference>
<dbReference type="InterPro" id="IPR053238">
    <property type="entry name" value="RING-H2_zinc_finger"/>
</dbReference>
<dbReference type="UniPathway" id="UPA00143"/>
<dbReference type="SUPFAM" id="SSF57850">
    <property type="entry name" value="RING/U-box"/>
    <property type="match status" value="1"/>
</dbReference>
<proteinExistence type="inferred from homology"/>
<dbReference type="AlphaFoldDB" id="A0A2P5X0I1"/>
<dbReference type="EMBL" id="KZ665972">
    <property type="protein sequence ID" value="PPR96848.1"/>
    <property type="molecule type" value="Genomic_DNA"/>
</dbReference>
<reference evidence="12 13" key="1">
    <citation type="submission" date="2015-01" db="EMBL/GenBank/DDBJ databases">
        <title>Genome of allotetraploid Gossypium barbadense reveals genomic plasticity and fiber elongation in cotton evolution.</title>
        <authorList>
            <person name="Chen X."/>
            <person name="Liu X."/>
            <person name="Zhao B."/>
            <person name="Zheng H."/>
            <person name="Hu Y."/>
            <person name="Lu G."/>
            <person name="Yang C."/>
            <person name="Chen J."/>
            <person name="Shan C."/>
            <person name="Zhang L."/>
            <person name="Zhou Y."/>
            <person name="Wang L."/>
            <person name="Guo W."/>
            <person name="Bai Y."/>
            <person name="Ruan J."/>
            <person name="Shangguan X."/>
            <person name="Mao Y."/>
            <person name="Jiang J."/>
            <person name="Zhu Y."/>
            <person name="Lei J."/>
            <person name="Kang H."/>
            <person name="Chen S."/>
            <person name="He X."/>
            <person name="Wang R."/>
            <person name="Wang Y."/>
            <person name="Chen J."/>
            <person name="Wang L."/>
            <person name="Yu S."/>
            <person name="Wang B."/>
            <person name="Wei J."/>
            <person name="Song S."/>
            <person name="Lu X."/>
            <person name="Gao Z."/>
            <person name="Gu W."/>
            <person name="Deng X."/>
            <person name="Ma D."/>
            <person name="Wang S."/>
            <person name="Liang W."/>
            <person name="Fang L."/>
            <person name="Cai C."/>
            <person name="Zhu X."/>
            <person name="Zhou B."/>
            <person name="Zhang Y."/>
            <person name="Chen Z."/>
            <person name="Xu S."/>
            <person name="Zhu R."/>
            <person name="Wang S."/>
            <person name="Zhang T."/>
            <person name="Zhao G."/>
        </authorList>
    </citation>
    <scope>NUCLEOTIDE SEQUENCE [LARGE SCALE GENOMIC DNA]</scope>
    <source>
        <strain evidence="13">cv. Xinhai21</strain>
        <tissue evidence="12">Leaf</tissue>
    </source>
</reference>
<keyword evidence="6" id="KW-0833">Ubl conjugation pathway</keyword>
<feature type="transmembrane region" description="Helical" evidence="10">
    <location>
        <begin position="29"/>
        <end position="48"/>
    </location>
</feature>
<keyword evidence="7" id="KW-0862">Zinc</keyword>
<keyword evidence="10" id="KW-0472">Membrane</keyword>
<feature type="domain" description="RING-type" evidence="11">
    <location>
        <begin position="98"/>
        <end position="140"/>
    </location>
</feature>
<dbReference type="GO" id="GO:0008270">
    <property type="term" value="F:zinc ion binding"/>
    <property type="evidence" value="ECO:0007669"/>
    <property type="project" value="UniProtKB-KW"/>
</dbReference>
<dbReference type="GO" id="GO:0016567">
    <property type="term" value="P:protein ubiquitination"/>
    <property type="evidence" value="ECO:0007669"/>
    <property type="project" value="UniProtKB-UniPathway"/>
</dbReference>
<dbReference type="InterPro" id="IPR001841">
    <property type="entry name" value="Znf_RING"/>
</dbReference>
<evidence type="ECO:0000256" key="7">
    <source>
        <dbReference type="ARBA" id="ARBA00022833"/>
    </source>
</evidence>
<dbReference type="GO" id="GO:0061630">
    <property type="term" value="F:ubiquitin protein ligase activity"/>
    <property type="evidence" value="ECO:0007669"/>
    <property type="project" value="UniProtKB-EC"/>
</dbReference>
<keyword evidence="10" id="KW-1133">Transmembrane helix</keyword>
<dbReference type="Proteomes" id="UP000239757">
    <property type="component" value="Unassembled WGS sequence"/>
</dbReference>
<dbReference type="PANTHER" id="PTHR14155:SF632">
    <property type="entry name" value="RING-H2 FINGER PROTEIN ATL17-RELATED"/>
    <property type="match status" value="1"/>
</dbReference>
<comment type="similarity">
    <text evidence="8">Belongs to the RING-type zinc finger family. ATL subfamily.</text>
</comment>
<evidence type="ECO:0000256" key="5">
    <source>
        <dbReference type="ARBA" id="ARBA00022771"/>
    </source>
</evidence>
<evidence type="ECO:0000259" key="11">
    <source>
        <dbReference type="PROSITE" id="PS50089"/>
    </source>
</evidence>
<keyword evidence="5 9" id="KW-0863">Zinc-finger</keyword>
<accession>A0A2P5X0I1</accession>
<evidence type="ECO:0000256" key="9">
    <source>
        <dbReference type="PROSITE-ProRule" id="PRU00175"/>
    </source>
</evidence>
<name>A0A2P5X0I1_GOSBA</name>
<dbReference type="SMART" id="SM00184">
    <property type="entry name" value="RING"/>
    <property type="match status" value="1"/>
</dbReference>
<organism evidence="12 13">
    <name type="scientific">Gossypium barbadense</name>
    <name type="common">Sea Island cotton</name>
    <name type="synonym">Hibiscus barbadensis</name>
    <dbReference type="NCBI Taxonomy" id="3634"/>
    <lineage>
        <taxon>Eukaryota</taxon>
        <taxon>Viridiplantae</taxon>
        <taxon>Streptophyta</taxon>
        <taxon>Embryophyta</taxon>
        <taxon>Tracheophyta</taxon>
        <taxon>Spermatophyta</taxon>
        <taxon>Magnoliopsida</taxon>
        <taxon>eudicotyledons</taxon>
        <taxon>Gunneridae</taxon>
        <taxon>Pentapetalae</taxon>
        <taxon>rosids</taxon>
        <taxon>malvids</taxon>
        <taxon>Malvales</taxon>
        <taxon>Malvaceae</taxon>
        <taxon>Malvoideae</taxon>
        <taxon>Gossypium</taxon>
    </lineage>
</organism>
<evidence type="ECO:0000313" key="12">
    <source>
        <dbReference type="EMBL" id="PPR96848.1"/>
    </source>
</evidence>
<evidence type="ECO:0000256" key="10">
    <source>
        <dbReference type="SAM" id="Phobius"/>
    </source>
</evidence>
<comment type="pathway">
    <text evidence="2">Protein modification; protein ubiquitination.</text>
</comment>
<evidence type="ECO:0000256" key="8">
    <source>
        <dbReference type="ARBA" id="ARBA00024209"/>
    </source>
</evidence>
<dbReference type="EC" id="2.3.2.27" evidence="3"/>
<dbReference type="OrthoDB" id="8062037at2759"/>
<dbReference type="PROSITE" id="PS50089">
    <property type="entry name" value="ZF_RING_2"/>
    <property type="match status" value="1"/>
</dbReference>
<comment type="catalytic activity">
    <reaction evidence="1">
        <text>S-ubiquitinyl-[E2 ubiquitin-conjugating enzyme]-L-cysteine + [acceptor protein]-L-lysine = [E2 ubiquitin-conjugating enzyme]-L-cysteine + N(6)-ubiquitinyl-[acceptor protein]-L-lysine.</text>
        <dbReference type="EC" id="2.3.2.27"/>
    </reaction>
</comment>
<evidence type="ECO:0000256" key="6">
    <source>
        <dbReference type="ARBA" id="ARBA00022786"/>
    </source>
</evidence>
<evidence type="ECO:0000313" key="13">
    <source>
        <dbReference type="Proteomes" id="UP000239757"/>
    </source>
</evidence>
<evidence type="ECO:0000256" key="4">
    <source>
        <dbReference type="ARBA" id="ARBA00022723"/>
    </source>
</evidence>
<dbReference type="Gene3D" id="3.30.40.10">
    <property type="entry name" value="Zinc/RING finger domain, C3HC4 (zinc finger)"/>
    <property type="match status" value="1"/>
</dbReference>